<dbReference type="Proteomes" id="UP000229433">
    <property type="component" value="Unassembled WGS sequence"/>
</dbReference>
<feature type="chain" id="PRO_5013746738" description="DUF4382 domain-containing protein" evidence="1">
    <location>
        <begin position="22"/>
        <end position="170"/>
    </location>
</feature>
<evidence type="ECO:0000313" key="2">
    <source>
        <dbReference type="EMBL" id="PHQ30931.1"/>
    </source>
</evidence>
<dbReference type="RefSeq" id="WP_099644470.1">
    <property type="nucleotide sequence ID" value="NZ_KZ319287.1"/>
</dbReference>
<accession>A0A2G1VW35</accession>
<sequence>MKTLKTFFALSLFALTLNSCDAVEDLVPDLEVNLNDLSASGTVVIPEGNTSVEQDYVIEIEDEDVLDNLNRIKVVAVQGFTYTISNVTATEGTTLTGTISNGDKSVTLTNVAIANGTTGTVSDPAFINALQNDFKSDAKATVSVDGTISNADGATFTLTIKSNAKVTVGL</sequence>
<evidence type="ECO:0000256" key="1">
    <source>
        <dbReference type="SAM" id="SignalP"/>
    </source>
</evidence>
<evidence type="ECO:0000313" key="3">
    <source>
        <dbReference type="Proteomes" id="UP000229433"/>
    </source>
</evidence>
<comment type="caution">
    <text evidence="2">The sequence shown here is derived from an EMBL/GenBank/DDBJ whole genome shotgun (WGS) entry which is preliminary data.</text>
</comment>
<protein>
    <recommendedName>
        <fullName evidence="4">DUF4382 domain-containing protein</fullName>
    </recommendedName>
</protein>
<dbReference type="AlphaFoldDB" id="A0A2G1VW35"/>
<feature type="signal peptide" evidence="1">
    <location>
        <begin position="1"/>
        <end position="21"/>
    </location>
</feature>
<evidence type="ECO:0008006" key="4">
    <source>
        <dbReference type="Google" id="ProtNLM"/>
    </source>
</evidence>
<gene>
    <name evidence="2" type="ORF">CJ305_01510</name>
</gene>
<keyword evidence="3" id="KW-1185">Reference proteome</keyword>
<reference evidence="2 3" key="1">
    <citation type="submission" date="2017-08" db="EMBL/GenBank/DDBJ databases">
        <title>The whole genome shortgun sequences of strain Leeuwenhoekiella nanhaiensis G18 from the South China Sea.</title>
        <authorList>
            <person name="Liu Q."/>
        </authorList>
    </citation>
    <scope>NUCLEOTIDE SEQUENCE [LARGE SCALE GENOMIC DNA]</scope>
    <source>
        <strain evidence="2 3">G18</strain>
    </source>
</reference>
<keyword evidence="1" id="KW-0732">Signal</keyword>
<dbReference type="EMBL" id="NQXA01000001">
    <property type="protein sequence ID" value="PHQ30931.1"/>
    <property type="molecule type" value="Genomic_DNA"/>
</dbReference>
<proteinExistence type="predicted"/>
<name>A0A2G1VW35_9FLAO</name>
<organism evidence="2 3">
    <name type="scientific">Leeuwenhoekiella nanhaiensis</name>
    <dbReference type="NCBI Taxonomy" id="1655491"/>
    <lineage>
        <taxon>Bacteria</taxon>
        <taxon>Pseudomonadati</taxon>
        <taxon>Bacteroidota</taxon>
        <taxon>Flavobacteriia</taxon>
        <taxon>Flavobacteriales</taxon>
        <taxon>Flavobacteriaceae</taxon>
        <taxon>Leeuwenhoekiella</taxon>
    </lineage>
</organism>